<proteinExistence type="predicted"/>
<evidence type="ECO:0000256" key="1">
    <source>
        <dbReference type="SAM" id="MobiDB-lite"/>
    </source>
</evidence>
<comment type="caution">
    <text evidence="2">The sequence shown here is derived from an EMBL/GenBank/DDBJ whole genome shotgun (WGS) entry which is preliminary data.</text>
</comment>
<keyword evidence="3" id="KW-1185">Reference proteome</keyword>
<reference evidence="3" key="1">
    <citation type="journal article" date="2019" name="Int. J. Syst. Evol. Microbiol.">
        <title>The Global Catalogue of Microorganisms (GCM) 10K type strain sequencing project: providing services to taxonomists for standard genome sequencing and annotation.</title>
        <authorList>
            <consortium name="The Broad Institute Genomics Platform"/>
            <consortium name="The Broad Institute Genome Sequencing Center for Infectious Disease"/>
            <person name="Wu L."/>
            <person name="Ma J."/>
        </authorList>
    </citation>
    <scope>NUCLEOTIDE SEQUENCE [LARGE SCALE GENOMIC DNA]</scope>
    <source>
        <strain evidence="3">JCM 11574</strain>
    </source>
</reference>
<sequence>MGEYNTHEQRTAPCSWAVSVPRRVRPGDDAGADPSGGLVGDGAEARGGPGQGHVQVPFPTAAGLDDDEDGAEN</sequence>
<organism evidence="2 3">
    <name type="scientific">Streptomyces rameus</name>
    <dbReference type="NCBI Taxonomy" id="68261"/>
    <lineage>
        <taxon>Bacteria</taxon>
        <taxon>Bacillati</taxon>
        <taxon>Actinomycetota</taxon>
        <taxon>Actinomycetes</taxon>
        <taxon>Kitasatosporales</taxon>
        <taxon>Streptomycetaceae</taxon>
        <taxon>Streptomyces</taxon>
    </lineage>
</organism>
<gene>
    <name evidence="2" type="ORF">GCM10010521_00750</name>
</gene>
<dbReference type="Proteomes" id="UP001500893">
    <property type="component" value="Unassembled WGS sequence"/>
</dbReference>
<feature type="compositionally biased region" description="Gly residues" evidence="1">
    <location>
        <begin position="37"/>
        <end position="51"/>
    </location>
</feature>
<evidence type="ECO:0000313" key="3">
    <source>
        <dbReference type="Proteomes" id="UP001500893"/>
    </source>
</evidence>
<feature type="compositionally biased region" description="Acidic residues" evidence="1">
    <location>
        <begin position="64"/>
        <end position="73"/>
    </location>
</feature>
<feature type="compositionally biased region" description="Basic and acidic residues" evidence="1">
    <location>
        <begin position="1"/>
        <end position="10"/>
    </location>
</feature>
<name>A0ABP6MM14_9ACTN</name>
<evidence type="ECO:0000313" key="2">
    <source>
        <dbReference type="EMBL" id="GAA3116843.1"/>
    </source>
</evidence>
<protein>
    <submittedName>
        <fullName evidence="2">Uncharacterized protein</fullName>
    </submittedName>
</protein>
<accession>A0ABP6MM14</accession>
<dbReference type="EMBL" id="BAAAVM010000001">
    <property type="protein sequence ID" value="GAA3116843.1"/>
    <property type="molecule type" value="Genomic_DNA"/>
</dbReference>
<feature type="region of interest" description="Disordered" evidence="1">
    <location>
        <begin position="1"/>
        <end position="73"/>
    </location>
</feature>